<evidence type="ECO:0000256" key="1">
    <source>
        <dbReference type="SAM" id="MobiDB-lite"/>
    </source>
</evidence>
<dbReference type="EMBL" id="CP002417">
    <property type="protein sequence ID" value="ADU39321.1"/>
    <property type="molecule type" value="Genomic_DNA"/>
</dbReference>
<sequence>MRWNALIHMPYERDVEAPRRWWLGWLQLLFAWVLCMLLCANIALVLAEGLPAVRGEATVDRQAGCTATQTSSRRDAKHEMGHVTRHERQVDSTKASVPRC</sequence>
<name>E6V567_VARPE</name>
<evidence type="ECO:0000313" key="3">
    <source>
        <dbReference type="Proteomes" id="UP000008917"/>
    </source>
</evidence>
<dbReference type="Proteomes" id="UP000008917">
    <property type="component" value="Chromosome"/>
</dbReference>
<dbReference type="KEGG" id="vpe:Varpa_5165"/>
<proteinExistence type="predicted"/>
<evidence type="ECO:0000313" key="2">
    <source>
        <dbReference type="EMBL" id="ADU39321.1"/>
    </source>
</evidence>
<dbReference type="AlphaFoldDB" id="E6V567"/>
<feature type="compositionally biased region" description="Basic and acidic residues" evidence="1">
    <location>
        <begin position="72"/>
        <end position="91"/>
    </location>
</feature>
<reference evidence="3" key="1">
    <citation type="submission" date="2010-12" db="EMBL/GenBank/DDBJ databases">
        <title>Complete sequence of Variovorax paradoxus EPS.</title>
        <authorList>
            <consortium name="US DOE Joint Genome Institute"/>
            <person name="Lucas S."/>
            <person name="Copeland A."/>
            <person name="Lapidus A."/>
            <person name="Cheng J.-F."/>
            <person name="Goodwin L."/>
            <person name="Pitluck S."/>
            <person name="Teshima H."/>
            <person name="Detter J.C."/>
            <person name="Han C."/>
            <person name="Tapia R."/>
            <person name="Land M."/>
            <person name="Hauser L."/>
            <person name="Kyrpides N."/>
            <person name="Ivanova N."/>
            <person name="Ovchinnikova G."/>
            <person name="Orwin P."/>
            <person name="Han J.-I.G."/>
            <person name="Woyke T."/>
        </authorList>
    </citation>
    <scope>NUCLEOTIDE SEQUENCE [LARGE SCALE GENOMIC DNA]</scope>
    <source>
        <strain evidence="3">EPS</strain>
    </source>
</reference>
<dbReference type="STRING" id="595537.Varpa_5165"/>
<gene>
    <name evidence="2" type="ordered locus">Varpa_5165</name>
</gene>
<feature type="region of interest" description="Disordered" evidence="1">
    <location>
        <begin position="64"/>
        <end position="100"/>
    </location>
</feature>
<organism evidence="2 3">
    <name type="scientific">Variovorax paradoxus (strain EPS)</name>
    <dbReference type="NCBI Taxonomy" id="595537"/>
    <lineage>
        <taxon>Bacteria</taxon>
        <taxon>Pseudomonadati</taxon>
        <taxon>Pseudomonadota</taxon>
        <taxon>Betaproteobacteria</taxon>
        <taxon>Burkholderiales</taxon>
        <taxon>Comamonadaceae</taxon>
        <taxon>Variovorax</taxon>
    </lineage>
</organism>
<dbReference type="HOGENOM" id="CLU_2304837_0_0_4"/>
<accession>E6V567</accession>
<reference evidence="2 3" key="2">
    <citation type="journal article" date="2013" name="Genome Announc.">
        <title>Genome of the Root-Associated Plant Growth-Promoting Bacterium Variovorax paradoxus Strain EPS.</title>
        <authorList>
            <person name="Han J.I."/>
            <person name="Spain J.C."/>
            <person name="Leadbetter J.R."/>
            <person name="Ovchinnikova G."/>
            <person name="Goodwin L.A."/>
            <person name="Han C.S."/>
            <person name="Woyke T."/>
            <person name="Davenport K.W."/>
            <person name="Orwin P.M."/>
        </authorList>
    </citation>
    <scope>NUCLEOTIDE SEQUENCE [LARGE SCALE GENOMIC DNA]</scope>
    <source>
        <strain evidence="2 3">EPS</strain>
    </source>
</reference>
<protein>
    <submittedName>
        <fullName evidence="2">Uncharacterized protein</fullName>
    </submittedName>
</protein>